<dbReference type="InterPro" id="IPR036388">
    <property type="entry name" value="WH-like_DNA-bd_sf"/>
</dbReference>
<evidence type="ECO:0000313" key="6">
    <source>
        <dbReference type="EMBL" id="QGZ65264.1"/>
    </source>
</evidence>
<dbReference type="PROSITE" id="PS50931">
    <property type="entry name" value="HTH_LYSR"/>
    <property type="match status" value="1"/>
</dbReference>
<reference evidence="6 7" key="1">
    <citation type="submission" date="2019-12" db="EMBL/GenBank/DDBJ databases">
        <title>Paraburkholderia acidiphila 7Q-K02 sp. nov and Paraburkholderia acidisoli DHF22 sp. nov., two strains isolated from forest soil.</title>
        <authorList>
            <person name="Gao Z."/>
            <person name="Qiu L."/>
        </authorList>
    </citation>
    <scope>NUCLEOTIDE SEQUENCE [LARGE SCALE GENOMIC DNA]</scope>
    <source>
        <strain evidence="6 7">DHF22</strain>
    </source>
</reference>
<evidence type="ECO:0000256" key="3">
    <source>
        <dbReference type="ARBA" id="ARBA00023125"/>
    </source>
</evidence>
<proteinExistence type="inferred from homology"/>
<dbReference type="Pfam" id="PF03466">
    <property type="entry name" value="LysR_substrate"/>
    <property type="match status" value="1"/>
</dbReference>
<name>A0A7Z2GPE5_9BURK</name>
<dbReference type="Gene3D" id="1.10.10.10">
    <property type="entry name" value="Winged helix-like DNA-binding domain superfamily/Winged helix DNA-binding domain"/>
    <property type="match status" value="1"/>
</dbReference>
<dbReference type="InterPro" id="IPR036390">
    <property type="entry name" value="WH_DNA-bd_sf"/>
</dbReference>
<organism evidence="6 7">
    <name type="scientific">Paraburkholderia acidisoli</name>
    <dbReference type="NCBI Taxonomy" id="2571748"/>
    <lineage>
        <taxon>Bacteria</taxon>
        <taxon>Pseudomonadati</taxon>
        <taxon>Pseudomonadota</taxon>
        <taxon>Betaproteobacteria</taxon>
        <taxon>Burkholderiales</taxon>
        <taxon>Burkholderiaceae</taxon>
        <taxon>Paraburkholderia</taxon>
    </lineage>
</organism>
<keyword evidence="7" id="KW-1185">Reference proteome</keyword>
<dbReference type="Proteomes" id="UP000433577">
    <property type="component" value="Chromosome 3"/>
</dbReference>
<keyword evidence="3" id="KW-0238">DNA-binding</keyword>
<dbReference type="Pfam" id="PF00126">
    <property type="entry name" value="HTH_1"/>
    <property type="match status" value="1"/>
</dbReference>
<dbReference type="AlphaFoldDB" id="A0A7Z2GPE5"/>
<protein>
    <submittedName>
        <fullName evidence="6">LysR family transcriptional regulator</fullName>
    </submittedName>
</protein>
<dbReference type="PANTHER" id="PTHR30537:SF71">
    <property type="entry name" value="TRANSCRIPTIONAL REGULATORY PROTEIN"/>
    <property type="match status" value="1"/>
</dbReference>
<gene>
    <name evidence="6" type="ORF">FAZ98_26195</name>
</gene>
<evidence type="ECO:0000256" key="4">
    <source>
        <dbReference type="ARBA" id="ARBA00023163"/>
    </source>
</evidence>
<feature type="domain" description="HTH lysR-type" evidence="5">
    <location>
        <begin position="1"/>
        <end position="60"/>
    </location>
</feature>
<dbReference type="GO" id="GO:0003700">
    <property type="term" value="F:DNA-binding transcription factor activity"/>
    <property type="evidence" value="ECO:0007669"/>
    <property type="project" value="InterPro"/>
</dbReference>
<dbReference type="SUPFAM" id="SSF46785">
    <property type="entry name" value="Winged helix' DNA-binding domain"/>
    <property type="match status" value="1"/>
</dbReference>
<dbReference type="FunFam" id="1.10.10.10:FF:000001">
    <property type="entry name" value="LysR family transcriptional regulator"/>
    <property type="match status" value="1"/>
</dbReference>
<dbReference type="SUPFAM" id="SSF53850">
    <property type="entry name" value="Periplasmic binding protein-like II"/>
    <property type="match status" value="1"/>
</dbReference>
<dbReference type="InterPro" id="IPR005119">
    <property type="entry name" value="LysR_subst-bd"/>
</dbReference>
<dbReference type="Gene3D" id="3.40.190.290">
    <property type="match status" value="1"/>
</dbReference>
<dbReference type="PANTHER" id="PTHR30537">
    <property type="entry name" value="HTH-TYPE TRANSCRIPTIONAL REGULATOR"/>
    <property type="match status" value="1"/>
</dbReference>
<dbReference type="KEGG" id="pacs:FAZ98_26195"/>
<comment type="similarity">
    <text evidence="1">Belongs to the LysR transcriptional regulatory family.</text>
</comment>
<dbReference type="EMBL" id="CP046915">
    <property type="protein sequence ID" value="QGZ65264.1"/>
    <property type="molecule type" value="Genomic_DNA"/>
</dbReference>
<evidence type="ECO:0000313" key="7">
    <source>
        <dbReference type="Proteomes" id="UP000433577"/>
    </source>
</evidence>
<dbReference type="GO" id="GO:0043565">
    <property type="term" value="F:sequence-specific DNA binding"/>
    <property type="evidence" value="ECO:0007669"/>
    <property type="project" value="TreeGrafter"/>
</dbReference>
<evidence type="ECO:0000259" key="5">
    <source>
        <dbReference type="PROSITE" id="PS50931"/>
    </source>
</evidence>
<dbReference type="GO" id="GO:0006351">
    <property type="term" value="P:DNA-templated transcription"/>
    <property type="evidence" value="ECO:0007669"/>
    <property type="project" value="TreeGrafter"/>
</dbReference>
<evidence type="ECO:0000256" key="2">
    <source>
        <dbReference type="ARBA" id="ARBA00023015"/>
    </source>
</evidence>
<dbReference type="InterPro" id="IPR058163">
    <property type="entry name" value="LysR-type_TF_proteobact-type"/>
</dbReference>
<evidence type="ECO:0000256" key="1">
    <source>
        <dbReference type="ARBA" id="ARBA00009437"/>
    </source>
</evidence>
<keyword evidence="4" id="KW-0804">Transcription</keyword>
<keyword evidence="2" id="KW-0805">Transcription regulation</keyword>
<dbReference type="OrthoDB" id="8954631at2"/>
<sequence length="300" mass="33021">MDSRSGEMRVFTRVVETGSFSAAGKALGLTPSAVSKLIGRLEARLGVLLFQRSTRHLAVTTEGRQFYDSCVLILDDIDEAEQGIAEGTSAPRGALRINVSIPMGTHYIVPLMPLFTARYPGIRVDLSLTDAVVDLQRERVDVAVRTGPLPDANFHARKLGSTGRAVVAAPGYLEAHGVPRAPGDLAGHRCFNFNFRRSMDEWPFRIDGRTFHFPVRGDILTNNGATMRQLTLAGLGISRLGLFHIKDDLAAGRLVELLAAYNPGDIEDIHVIFSSQRHMTARVRVFIDFLVEMLEPLLRC</sequence>
<accession>A0A7Z2GPE5</accession>
<dbReference type="InterPro" id="IPR000847">
    <property type="entry name" value="LysR_HTH_N"/>
</dbReference>